<dbReference type="WBParaSite" id="Pan_g2110.t1">
    <property type="protein sequence ID" value="Pan_g2110.t1"/>
    <property type="gene ID" value="Pan_g2110"/>
</dbReference>
<sequence>MGRSDVSQKEQEKDFLMPARWAILHQCQPVRSADMMTMNQPGPIYPFATRVSDNMDPPLESDEGVDIIHANNASFLSTAAAVVVDRAFTFIVG</sequence>
<accession>A0A7E4ZW39</accession>
<protein>
    <submittedName>
        <fullName evidence="2">Uncharacterized protein</fullName>
    </submittedName>
</protein>
<evidence type="ECO:0000313" key="1">
    <source>
        <dbReference type="Proteomes" id="UP000492821"/>
    </source>
</evidence>
<reference evidence="1" key="1">
    <citation type="journal article" date="2013" name="Genetics">
        <title>The draft genome and transcriptome of Panagrellus redivivus are shaped by the harsh demands of a free-living lifestyle.</title>
        <authorList>
            <person name="Srinivasan J."/>
            <person name="Dillman A.R."/>
            <person name="Macchietto M.G."/>
            <person name="Heikkinen L."/>
            <person name="Lakso M."/>
            <person name="Fracchia K.M."/>
            <person name="Antoshechkin I."/>
            <person name="Mortazavi A."/>
            <person name="Wong G."/>
            <person name="Sternberg P.W."/>
        </authorList>
    </citation>
    <scope>NUCLEOTIDE SEQUENCE [LARGE SCALE GENOMIC DNA]</scope>
    <source>
        <strain evidence="1">MT8872</strain>
    </source>
</reference>
<name>A0A7E4ZW39_PANRE</name>
<evidence type="ECO:0000313" key="2">
    <source>
        <dbReference type="WBParaSite" id="Pan_g2110.t1"/>
    </source>
</evidence>
<reference evidence="2" key="2">
    <citation type="submission" date="2020-10" db="UniProtKB">
        <authorList>
            <consortium name="WormBaseParasite"/>
        </authorList>
    </citation>
    <scope>IDENTIFICATION</scope>
</reference>
<dbReference type="Proteomes" id="UP000492821">
    <property type="component" value="Unassembled WGS sequence"/>
</dbReference>
<organism evidence="1 2">
    <name type="scientific">Panagrellus redivivus</name>
    <name type="common">Microworm</name>
    <dbReference type="NCBI Taxonomy" id="6233"/>
    <lineage>
        <taxon>Eukaryota</taxon>
        <taxon>Metazoa</taxon>
        <taxon>Ecdysozoa</taxon>
        <taxon>Nematoda</taxon>
        <taxon>Chromadorea</taxon>
        <taxon>Rhabditida</taxon>
        <taxon>Tylenchina</taxon>
        <taxon>Panagrolaimomorpha</taxon>
        <taxon>Panagrolaimoidea</taxon>
        <taxon>Panagrolaimidae</taxon>
        <taxon>Panagrellus</taxon>
    </lineage>
</organism>
<dbReference type="AlphaFoldDB" id="A0A7E4ZW39"/>
<proteinExistence type="predicted"/>
<keyword evidence="1" id="KW-1185">Reference proteome</keyword>